<dbReference type="InterPro" id="IPR011549">
    <property type="entry name" value="RibD_C"/>
</dbReference>
<evidence type="ECO:0000256" key="4">
    <source>
        <dbReference type="ARBA" id="ARBA00005259"/>
    </source>
</evidence>
<dbReference type="Gene3D" id="3.40.140.10">
    <property type="entry name" value="Cytidine Deaminase, domain 2"/>
    <property type="match status" value="1"/>
</dbReference>
<dbReference type="Pfam" id="PF00383">
    <property type="entry name" value="dCMP_cyt_deam_1"/>
    <property type="match status" value="1"/>
</dbReference>
<evidence type="ECO:0000256" key="6">
    <source>
        <dbReference type="ARBA" id="ARBA00022619"/>
    </source>
</evidence>
<dbReference type="InterPro" id="IPR004794">
    <property type="entry name" value="Eubact_RibD"/>
</dbReference>
<dbReference type="GO" id="GO:0008835">
    <property type="term" value="F:diaminohydroxyphosphoribosylaminopyrimidine deaminase activity"/>
    <property type="evidence" value="ECO:0007669"/>
    <property type="project" value="UniProtKB-EC"/>
</dbReference>
<feature type="binding site" evidence="17">
    <location>
        <position position="303"/>
    </location>
    <ligand>
        <name>substrate</name>
    </ligand>
</feature>
<dbReference type="InterPro" id="IPR050765">
    <property type="entry name" value="Riboflavin_Biosynth_HTPR"/>
</dbReference>
<dbReference type="EC" id="3.5.4.26" evidence="15"/>
<feature type="binding site" evidence="18">
    <location>
        <position position="75"/>
    </location>
    <ligand>
        <name>Zn(2+)</name>
        <dbReference type="ChEBI" id="CHEBI:29105"/>
        <note>catalytic</note>
    </ligand>
</feature>
<evidence type="ECO:0000256" key="12">
    <source>
        <dbReference type="ARBA" id="ARBA00023268"/>
    </source>
</evidence>
<feature type="binding site" evidence="17">
    <location>
        <position position="184"/>
    </location>
    <ligand>
        <name>substrate</name>
    </ligand>
</feature>
<dbReference type="Proteomes" id="UP000196475">
    <property type="component" value="Unassembled WGS sequence"/>
</dbReference>
<evidence type="ECO:0000256" key="17">
    <source>
        <dbReference type="PIRSR" id="PIRSR006769-2"/>
    </source>
</evidence>
<keyword evidence="11 15" id="KW-0560">Oxidoreductase</keyword>
<comment type="catalytic activity">
    <reaction evidence="13 15">
        <text>5-amino-6-(5-phospho-D-ribitylamino)uracil + NADP(+) = 5-amino-6-(5-phospho-D-ribosylamino)uracil + NADPH + H(+)</text>
        <dbReference type="Rhea" id="RHEA:17845"/>
        <dbReference type="ChEBI" id="CHEBI:15378"/>
        <dbReference type="ChEBI" id="CHEBI:57783"/>
        <dbReference type="ChEBI" id="CHEBI:58349"/>
        <dbReference type="ChEBI" id="CHEBI:58421"/>
        <dbReference type="ChEBI" id="CHEBI:58453"/>
        <dbReference type="EC" id="1.1.1.193"/>
    </reaction>
</comment>
<dbReference type="PIRSF" id="PIRSF006769">
    <property type="entry name" value="RibD"/>
    <property type="match status" value="1"/>
</dbReference>
<evidence type="ECO:0000256" key="8">
    <source>
        <dbReference type="ARBA" id="ARBA00022801"/>
    </source>
</evidence>
<dbReference type="Gene3D" id="3.40.430.10">
    <property type="entry name" value="Dihydrofolate Reductase, subunit A"/>
    <property type="match status" value="1"/>
</dbReference>
<feature type="binding site" evidence="17">
    <location>
        <position position="204"/>
    </location>
    <ligand>
        <name>substrate</name>
    </ligand>
</feature>
<evidence type="ECO:0000256" key="5">
    <source>
        <dbReference type="ARBA" id="ARBA00007417"/>
    </source>
</evidence>
<keyword evidence="6 15" id="KW-0686">Riboflavin biosynthesis</keyword>
<dbReference type="PROSITE" id="PS00903">
    <property type="entry name" value="CYT_DCMP_DEAMINASES_1"/>
    <property type="match status" value="1"/>
</dbReference>
<feature type="binding site" evidence="18">
    <location>
        <position position="50"/>
    </location>
    <ligand>
        <name>Zn(2+)</name>
        <dbReference type="ChEBI" id="CHEBI:29105"/>
        <note>catalytic</note>
    </ligand>
</feature>
<dbReference type="GO" id="GO:0009231">
    <property type="term" value="P:riboflavin biosynthetic process"/>
    <property type="evidence" value="ECO:0007669"/>
    <property type="project" value="UniProtKB-UniPathway"/>
</dbReference>
<dbReference type="PANTHER" id="PTHR38011:SF7">
    <property type="entry name" value="2,5-DIAMINO-6-RIBOSYLAMINO-4(3H)-PYRIMIDINONE 5'-PHOSPHATE REDUCTASE"/>
    <property type="match status" value="1"/>
</dbReference>
<gene>
    <name evidence="20" type="ORF">BAA01_01365</name>
</gene>
<evidence type="ECO:0000313" key="20">
    <source>
        <dbReference type="EMBL" id="OUM86032.1"/>
    </source>
</evidence>
<keyword evidence="8 15" id="KW-0378">Hydrolase</keyword>
<comment type="cofactor">
    <cofactor evidence="15 18">
        <name>Zn(2+)</name>
        <dbReference type="ChEBI" id="CHEBI:29105"/>
    </cofactor>
    <text evidence="15 18">Binds 1 zinc ion.</text>
</comment>
<dbReference type="InterPro" id="IPR016193">
    <property type="entry name" value="Cytidine_deaminase-like"/>
</dbReference>
<keyword evidence="10 15" id="KW-0521">NADP</keyword>
<feature type="binding site" evidence="17">
    <location>
        <begin position="305"/>
        <end position="311"/>
    </location>
    <ligand>
        <name>NADP(+)</name>
        <dbReference type="ChEBI" id="CHEBI:58349"/>
    </ligand>
</feature>
<protein>
    <recommendedName>
        <fullName evidence="15">Riboflavin biosynthesis protein RibD</fullName>
    </recommendedName>
    <domain>
        <recommendedName>
            <fullName evidence="15">Diaminohydroxyphosphoribosylaminopyrimidine deaminase</fullName>
            <shortName evidence="15">DRAP deaminase</shortName>
            <ecNumber evidence="15">3.5.4.26</ecNumber>
        </recommendedName>
        <alternativeName>
            <fullName evidence="15">Riboflavin-specific deaminase</fullName>
        </alternativeName>
    </domain>
    <domain>
        <recommendedName>
            <fullName evidence="15">5-amino-6-(5-phosphoribosylamino)uracil reductase</fullName>
            <ecNumber evidence="15">1.1.1.193</ecNumber>
        </recommendedName>
        <alternativeName>
            <fullName evidence="15">HTP reductase</fullName>
        </alternativeName>
    </domain>
</protein>
<dbReference type="SUPFAM" id="SSF53927">
    <property type="entry name" value="Cytidine deaminase-like"/>
    <property type="match status" value="1"/>
</dbReference>
<comment type="function">
    <text evidence="1 15">Converts 2,5-diamino-6-(ribosylamino)-4(3h)-pyrimidinone 5'-phosphate into 5-amino-6-(ribosylamino)-2,4(1h,3h)-pyrimidinedione 5'-phosphate.</text>
</comment>
<feature type="active site" description="Proton donor" evidence="16">
    <location>
        <position position="52"/>
    </location>
</feature>
<dbReference type="InterPro" id="IPR002125">
    <property type="entry name" value="CMP_dCMP_dom"/>
</dbReference>
<dbReference type="NCBIfam" id="TIGR00326">
    <property type="entry name" value="eubact_ribD"/>
    <property type="match status" value="1"/>
</dbReference>
<comment type="pathway">
    <text evidence="3 15">Cofactor biosynthesis; riboflavin biosynthesis; 5-amino-6-(D-ribitylamino)uracil from GTP: step 3/4.</text>
</comment>
<dbReference type="PANTHER" id="PTHR38011">
    <property type="entry name" value="DIHYDROFOLATE REDUCTASE FAMILY PROTEIN (AFU_ORTHOLOGUE AFUA_8G06820)"/>
    <property type="match status" value="1"/>
</dbReference>
<dbReference type="AlphaFoldDB" id="A0A1Y3PFB4"/>
<evidence type="ECO:0000259" key="19">
    <source>
        <dbReference type="PROSITE" id="PS51747"/>
    </source>
</evidence>
<dbReference type="SUPFAM" id="SSF53597">
    <property type="entry name" value="Dihydrofolate reductase-like"/>
    <property type="match status" value="1"/>
</dbReference>
<evidence type="ECO:0000313" key="21">
    <source>
        <dbReference type="Proteomes" id="UP000196475"/>
    </source>
</evidence>
<feature type="domain" description="CMP/dCMP-type deaminase" evidence="19">
    <location>
        <begin position="1"/>
        <end position="123"/>
    </location>
</feature>
<evidence type="ECO:0000256" key="13">
    <source>
        <dbReference type="ARBA" id="ARBA00049861"/>
    </source>
</evidence>
<feature type="binding site" evidence="17">
    <location>
        <position position="196"/>
    </location>
    <ligand>
        <name>NADP(+)</name>
        <dbReference type="ChEBI" id="CHEBI:58349"/>
    </ligand>
</feature>
<dbReference type="InterPro" id="IPR002734">
    <property type="entry name" value="RibDG_C"/>
</dbReference>
<sequence length="379" mass="40817">MQDAEWMRFALQLAAAALGQTSPNPVVGAVVVRDGELVGMGAHLRAGEPHAEVHALRMAGEKAAGAVLYVTLEPCNHYGKTPPCTEQIIAAGIRKVVVACRDPNPLVQGSGIARLKSAGLEVVVGVCEEEARRLNRFFFKWAETGRPFVTVKTAATLDGKLAAYTGDSRWVTGEAARRQVHRMRREHDAVMVGINTVLQDDPQLTVRFDQGNKQPLRVVVDSQLRLPLDCRLVRDGQAPTLIFTTAGSPEEKRARLQELGVEVAVVPAVPSPDGKSGEPSMRVELAAAMKELGKRGVTSVLAEGGGTLNFALLERRLVDQVVAFIAPKLIGGRQAPTPFDGTGWPEMAAAVRLMDVRMEQVGEDFCLIGTPVYTHDVAP</sequence>
<evidence type="ECO:0000256" key="7">
    <source>
        <dbReference type="ARBA" id="ARBA00022723"/>
    </source>
</evidence>
<comment type="caution">
    <text evidence="20">The sequence shown here is derived from an EMBL/GenBank/DDBJ whole genome shotgun (WGS) entry which is preliminary data.</text>
</comment>
<feature type="binding site" evidence="17">
    <location>
        <position position="168"/>
    </location>
    <ligand>
        <name>substrate</name>
    </ligand>
</feature>
<dbReference type="CDD" id="cd01284">
    <property type="entry name" value="Riboflavin_deaminase-reductase"/>
    <property type="match status" value="1"/>
</dbReference>
<evidence type="ECO:0000256" key="14">
    <source>
        <dbReference type="ARBA" id="ARBA00049886"/>
    </source>
</evidence>
<evidence type="ECO:0000256" key="2">
    <source>
        <dbReference type="ARBA" id="ARBA00004882"/>
    </source>
</evidence>
<organism evidence="20 21">
    <name type="scientific">Bacillus thermozeamaize</name>
    <dbReference type="NCBI Taxonomy" id="230954"/>
    <lineage>
        <taxon>Bacteria</taxon>
        <taxon>Bacillati</taxon>
        <taxon>Bacillota</taxon>
        <taxon>Bacilli</taxon>
        <taxon>Bacillales</taxon>
        <taxon>Bacillaceae</taxon>
        <taxon>Bacillus</taxon>
    </lineage>
</organism>
<feature type="binding site" evidence="17">
    <location>
        <position position="154"/>
    </location>
    <ligand>
        <name>NADP(+)</name>
        <dbReference type="ChEBI" id="CHEBI:58349"/>
    </ligand>
</feature>
<dbReference type="Pfam" id="PF01872">
    <property type="entry name" value="RibD_C"/>
    <property type="match status" value="1"/>
</dbReference>
<dbReference type="GO" id="GO:0050661">
    <property type="term" value="F:NADP binding"/>
    <property type="evidence" value="ECO:0007669"/>
    <property type="project" value="InterPro"/>
</dbReference>
<evidence type="ECO:0000256" key="9">
    <source>
        <dbReference type="ARBA" id="ARBA00022833"/>
    </source>
</evidence>
<feature type="binding site" evidence="18">
    <location>
        <position position="84"/>
    </location>
    <ligand>
        <name>Zn(2+)</name>
        <dbReference type="ChEBI" id="CHEBI:29105"/>
        <note>catalytic</note>
    </ligand>
</feature>
<proteinExistence type="inferred from homology"/>
<dbReference type="FunFam" id="3.40.140.10:FF:000025">
    <property type="entry name" value="Riboflavin biosynthesis protein RibD"/>
    <property type="match status" value="1"/>
</dbReference>
<feature type="binding site" evidence="17">
    <location>
        <position position="170"/>
    </location>
    <ligand>
        <name>NADP(+)</name>
        <dbReference type="ChEBI" id="CHEBI:58349"/>
    </ligand>
</feature>
<dbReference type="NCBIfam" id="TIGR00227">
    <property type="entry name" value="ribD_Cterm"/>
    <property type="match status" value="1"/>
</dbReference>
<keyword evidence="7 15" id="KW-0479">Metal-binding</keyword>
<feature type="binding site" evidence="17">
    <location>
        <position position="207"/>
    </location>
    <ligand>
        <name>substrate</name>
    </ligand>
</feature>
<feature type="binding site" evidence="17">
    <location>
        <position position="200"/>
    </location>
    <ligand>
        <name>NADP(+)</name>
        <dbReference type="ChEBI" id="CHEBI:58349"/>
    </ligand>
</feature>
<comment type="pathway">
    <text evidence="2 15">Cofactor biosynthesis; riboflavin biosynthesis; 5-amino-6-(D-ribitylamino)uracil from GTP: step 2/4.</text>
</comment>
<evidence type="ECO:0000256" key="11">
    <source>
        <dbReference type="ARBA" id="ARBA00023002"/>
    </source>
</evidence>
<dbReference type="GO" id="GO:0008270">
    <property type="term" value="F:zinc ion binding"/>
    <property type="evidence" value="ECO:0007669"/>
    <property type="project" value="InterPro"/>
</dbReference>
<comment type="catalytic activity">
    <reaction evidence="14 15">
        <text>2,5-diamino-6-hydroxy-4-(5-phosphoribosylamino)-pyrimidine + H2O + H(+) = 5-amino-6-(5-phospho-D-ribosylamino)uracil + NH4(+)</text>
        <dbReference type="Rhea" id="RHEA:21868"/>
        <dbReference type="ChEBI" id="CHEBI:15377"/>
        <dbReference type="ChEBI" id="CHEBI:15378"/>
        <dbReference type="ChEBI" id="CHEBI:28938"/>
        <dbReference type="ChEBI" id="CHEBI:58453"/>
        <dbReference type="ChEBI" id="CHEBI:58614"/>
        <dbReference type="EC" id="3.5.4.26"/>
    </reaction>
</comment>
<evidence type="ECO:0000256" key="3">
    <source>
        <dbReference type="ARBA" id="ARBA00004910"/>
    </source>
</evidence>
<reference evidence="21" key="1">
    <citation type="submission" date="2016-06" db="EMBL/GenBank/DDBJ databases">
        <authorList>
            <person name="Nascimento L."/>
            <person name="Pereira R.V."/>
            <person name="Martins L.F."/>
            <person name="Quaggio R.B."/>
            <person name="Silva A.M."/>
            <person name="Setubal J.C."/>
        </authorList>
    </citation>
    <scope>NUCLEOTIDE SEQUENCE [LARGE SCALE GENOMIC DNA]</scope>
</reference>
<dbReference type="InterPro" id="IPR024072">
    <property type="entry name" value="DHFR-like_dom_sf"/>
</dbReference>
<comment type="similarity">
    <text evidence="5 15">In the C-terminal section; belongs to the HTP reductase family.</text>
</comment>
<dbReference type="GO" id="GO:0008703">
    <property type="term" value="F:5-amino-6-(5-phosphoribosylamino)uracil reductase activity"/>
    <property type="evidence" value="ECO:0007669"/>
    <property type="project" value="UniProtKB-EC"/>
</dbReference>
<evidence type="ECO:0000256" key="15">
    <source>
        <dbReference type="PIRNR" id="PIRNR006769"/>
    </source>
</evidence>
<keyword evidence="12" id="KW-0511">Multifunctional enzyme</keyword>
<evidence type="ECO:0000256" key="18">
    <source>
        <dbReference type="PIRSR" id="PIRSR006769-3"/>
    </source>
</evidence>
<feature type="binding site" evidence="17">
    <location>
        <position position="222"/>
    </location>
    <ligand>
        <name>NADP(+)</name>
        <dbReference type="ChEBI" id="CHEBI:58349"/>
    </ligand>
</feature>
<evidence type="ECO:0000256" key="10">
    <source>
        <dbReference type="ARBA" id="ARBA00022857"/>
    </source>
</evidence>
<dbReference type="InterPro" id="IPR016192">
    <property type="entry name" value="APOBEC/CMP_deaminase_Zn-bd"/>
</dbReference>
<evidence type="ECO:0000256" key="16">
    <source>
        <dbReference type="PIRSR" id="PIRSR006769-1"/>
    </source>
</evidence>
<dbReference type="EC" id="1.1.1.193" evidence="15"/>
<dbReference type="PROSITE" id="PS51747">
    <property type="entry name" value="CYT_DCMP_DEAMINASES_2"/>
    <property type="match status" value="1"/>
</dbReference>
<evidence type="ECO:0000256" key="1">
    <source>
        <dbReference type="ARBA" id="ARBA00002151"/>
    </source>
</evidence>
<dbReference type="EMBL" id="LZRT01000094">
    <property type="protein sequence ID" value="OUM86032.1"/>
    <property type="molecule type" value="Genomic_DNA"/>
</dbReference>
<accession>A0A1Y3PFB4</accession>
<name>A0A1Y3PFB4_9BACI</name>
<keyword evidence="9 15" id="KW-0862">Zinc</keyword>
<dbReference type="UniPathway" id="UPA00275">
    <property type="reaction ID" value="UER00401"/>
</dbReference>
<comment type="similarity">
    <text evidence="4 15">In the N-terminal section; belongs to the cytidine and deoxycytidylate deaminase family.</text>
</comment>